<evidence type="ECO:0000256" key="2">
    <source>
        <dbReference type="ARBA" id="ARBA00022692"/>
    </source>
</evidence>
<keyword evidence="5 6" id="KW-0472">Membrane</keyword>
<evidence type="ECO:0000256" key="5">
    <source>
        <dbReference type="ARBA" id="ARBA00023136"/>
    </source>
</evidence>
<feature type="transmembrane region" description="Helical" evidence="6">
    <location>
        <begin position="50"/>
        <end position="71"/>
    </location>
</feature>
<dbReference type="EMBL" id="KZ293420">
    <property type="protein sequence ID" value="PBK73645.1"/>
    <property type="molecule type" value="Genomic_DNA"/>
</dbReference>
<organism evidence="7 8">
    <name type="scientific">Armillaria solidipes</name>
    <dbReference type="NCBI Taxonomy" id="1076256"/>
    <lineage>
        <taxon>Eukaryota</taxon>
        <taxon>Fungi</taxon>
        <taxon>Dikarya</taxon>
        <taxon>Basidiomycota</taxon>
        <taxon>Agaricomycotina</taxon>
        <taxon>Agaricomycetes</taxon>
        <taxon>Agaricomycetidae</taxon>
        <taxon>Agaricales</taxon>
        <taxon>Marasmiineae</taxon>
        <taxon>Physalacriaceae</taxon>
        <taxon>Armillaria</taxon>
    </lineage>
</organism>
<reference evidence="8" key="1">
    <citation type="journal article" date="2017" name="Nat. Ecol. Evol.">
        <title>Genome expansion and lineage-specific genetic innovations in the forest pathogenic fungi Armillaria.</title>
        <authorList>
            <person name="Sipos G."/>
            <person name="Prasanna A.N."/>
            <person name="Walter M.C."/>
            <person name="O'Connor E."/>
            <person name="Balint B."/>
            <person name="Krizsan K."/>
            <person name="Kiss B."/>
            <person name="Hess J."/>
            <person name="Varga T."/>
            <person name="Slot J."/>
            <person name="Riley R."/>
            <person name="Boka B."/>
            <person name="Rigling D."/>
            <person name="Barry K."/>
            <person name="Lee J."/>
            <person name="Mihaltcheva S."/>
            <person name="LaButti K."/>
            <person name="Lipzen A."/>
            <person name="Waldron R."/>
            <person name="Moloney N.M."/>
            <person name="Sperisen C."/>
            <person name="Kredics L."/>
            <person name="Vagvoelgyi C."/>
            <person name="Patrignani A."/>
            <person name="Fitzpatrick D."/>
            <person name="Nagy I."/>
            <person name="Doyle S."/>
            <person name="Anderson J.B."/>
            <person name="Grigoriev I.V."/>
            <person name="Gueldener U."/>
            <person name="Muensterkoetter M."/>
            <person name="Nagy L.G."/>
        </authorList>
    </citation>
    <scope>NUCLEOTIDE SEQUENCE [LARGE SCALE GENOMIC DNA]</scope>
    <source>
        <strain evidence="8">28-4</strain>
    </source>
</reference>
<keyword evidence="3" id="KW-0256">Endoplasmic reticulum</keyword>
<evidence type="ECO:0000256" key="1">
    <source>
        <dbReference type="ARBA" id="ARBA00004477"/>
    </source>
</evidence>
<dbReference type="InterPro" id="IPR024512">
    <property type="entry name" value="Ser_palmitoyltrfase_ssu-like"/>
</dbReference>
<sequence>MKVKQGLPPPKPDFSFARPPKSKVAFFFWRWRIWFEATFALTVLEPWEKTVLLVIVFISTAFCLAALFKYLPQQIEQMKRRAIYYLWGQEGAAVRKMFSRGAITLSETILQKL</sequence>
<evidence type="ECO:0000313" key="8">
    <source>
        <dbReference type="Proteomes" id="UP000218334"/>
    </source>
</evidence>
<keyword evidence="4 6" id="KW-1133">Transmembrane helix</keyword>
<dbReference type="AlphaFoldDB" id="A0A2H3BRY1"/>
<evidence type="ECO:0000256" key="4">
    <source>
        <dbReference type="ARBA" id="ARBA00022989"/>
    </source>
</evidence>
<dbReference type="Proteomes" id="UP000218334">
    <property type="component" value="Unassembled WGS sequence"/>
</dbReference>
<comment type="subcellular location">
    <subcellularLocation>
        <location evidence="1">Endoplasmic reticulum membrane</location>
        <topology evidence="1">Multi-pass membrane protein</topology>
    </subcellularLocation>
</comment>
<protein>
    <submittedName>
        <fullName evidence="7">Uncharacterized protein</fullName>
    </submittedName>
</protein>
<dbReference type="Pfam" id="PF11779">
    <property type="entry name" value="SPT_ssu-like"/>
    <property type="match status" value="1"/>
</dbReference>
<accession>A0A2H3BRY1</accession>
<evidence type="ECO:0000256" key="3">
    <source>
        <dbReference type="ARBA" id="ARBA00022824"/>
    </source>
</evidence>
<dbReference type="STRING" id="1076256.A0A2H3BRY1"/>
<evidence type="ECO:0000256" key="6">
    <source>
        <dbReference type="SAM" id="Phobius"/>
    </source>
</evidence>
<gene>
    <name evidence="7" type="ORF">ARMSODRAFT_930825</name>
</gene>
<name>A0A2H3BRY1_9AGAR</name>
<dbReference type="GO" id="GO:0005789">
    <property type="term" value="C:endoplasmic reticulum membrane"/>
    <property type="evidence" value="ECO:0007669"/>
    <property type="project" value="UniProtKB-SubCell"/>
</dbReference>
<proteinExistence type="predicted"/>
<keyword evidence="8" id="KW-1185">Reference proteome</keyword>
<keyword evidence="2 6" id="KW-0812">Transmembrane</keyword>
<evidence type="ECO:0000313" key="7">
    <source>
        <dbReference type="EMBL" id="PBK73645.1"/>
    </source>
</evidence>